<dbReference type="RefSeq" id="WP_053234101.1">
    <property type="nucleotide sequence ID" value="NZ_CP011125.1"/>
</dbReference>
<evidence type="ECO:0000313" key="5">
    <source>
        <dbReference type="Proteomes" id="UP000034883"/>
    </source>
</evidence>
<accession>A0A0F6SFF8</accession>
<keyword evidence="1" id="KW-0328">Glycosyltransferase</keyword>
<evidence type="ECO:0000259" key="3">
    <source>
        <dbReference type="Pfam" id="PF00534"/>
    </source>
</evidence>
<dbReference type="SUPFAM" id="SSF53756">
    <property type="entry name" value="UDP-Glycosyltransferase/glycogen phosphorylase"/>
    <property type="match status" value="1"/>
</dbReference>
<dbReference type="Gene3D" id="3.40.50.2000">
    <property type="entry name" value="Glycogen Phosphorylase B"/>
    <property type="match status" value="2"/>
</dbReference>
<dbReference type="InterPro" id="IPR001296">
    <property type="entry name" value="Glyco_trans_1"/>
</dbReference>
<evidence type="ECO:0000256" key="1">
    <source>
        <dbReference type="ARBA" id="ARBA00022676"/>
    </source>
</evidence>
<name>A0A0F6SFF8_9BACT</name>
<dbReference type="OrthoDB" id="5489093at2"/>
<gene>
    <name evidence="4" type="ORF">DB32_004018</name>
</gene>
<dbReference type="STRING" id="927083.DB32_004018"/>
<evidence type="ECO:0000313" key="4">
    <source>
        <dbReference type="EMBL" id="AKF06869.1"/>
    </source>
</evidence>
<dbReference type="Proteomes" id="UP000034883">
    <property type="component" value="Chromosome"/>
</dbReference>
<feature type="domain" description="Glycosyl transferase family 1" evidence="3">
    <location>
        <begin position="172"/>
        <end position="339"/>
    </location>
</feature>
<dbReference type="GO" id="GO:0016757">
    <property type="term" value="F:glycosyltransferase activity"/>
    <property type="evidence" value="ECO:0007669"/>
    <property type="project" value="UniProtKB-KW"/>
</dbReference>
<organism evidence="4 5">
    <name type="scientific">Sandaracinus amylolyticus</name>
    <dbReference type="NCBI Taxonomy" id="927083"/>
    <lineage>
        <taxon>Bacteria</taxon>
        <taxon>Pseudomonadati</taxon>
        <taxon>Myxococcota</taxon>
        <taxon>Polyangia</taxon>
        <taxon>Polyangiales</taxon>
        <taxon>Sandaracinaceae</taxon>
        <taxon>Sandaracinus</taxon>
    </lineage>
</organism>
<dbReference type="KEGG" id="samy:DB32_004018"/>
<dbReference type="PANTHER" id="PTHR12526">
    <property type="entry name" value="GLYCOSYLTRANSFERASE"/>
    <property type="match status" value="1"/>
</dbReference>
<keyword evidence="2 4" id="KW-0808">Transferase</keyword>
<dbReference type="EMBL" id="CP011125">
    <property type="protein sequence ID" value="AKF06869.1"/>
    <property type="molecule type" value="Genomic_DNA"/>
</dbReference>
<dbReference type="PANTHER" id="PTHR12526:SF510">
    <property type="entry name" value="D-INOSITOL 3-PHOSPHATE GLYCOSYLTRANSFERASE"/>
    <property type="match status" value="1"/>
</dbReference>
<sequence length="364" mass="39884">MATILMISKPIEPPWNDGSKTLVRDLAGSMERHVPIVMATRGSSFSPPRAKVERTFGDHARGHALPPREALRVLARVAVGEGDVAHFFFQPNPRTSIVAKTLSRARRRPTVHTVSSAPRDDLDARRVLFADRTVVLSRHTEARVRDAGVRGVVRIAPAVAPIDVPSDDARRATRAHFELPRDAPLIVFPGDLERGDGATHLIESLASLRDVVLALAYRQKSERSREAERALRARAEELGVASRVRWIGETPQILALLGAADVVALPTRDLGAKVDLPLVLIEAMWQARPVIVASRCAAEELADDGAALAIEPTRDALVEALRRWLDDASARASIGARARDAAERRHHPRAMAAAYESLYDELLR</sequence>
<proteinExistence type="predicted"/>
<dbReference type="CDD" id="cd03801">
    <property type="entry name" value="GT4_PimA-like"/>
    <property type="match status" value="1"/>
</dbReference>
<protein>
    <submittedName>
        <fullName evidence="4">Glycosyltransferase</fullName>
    </submittedName>
</protein>
<reference evidence="4 5" key="1">
    <citation type="submission" date="2015-03" db="EMBL/GenBank/DDBJ databases">
        <title>Genome assembly of Sandaracinus amylolyticus DSM 53668.</title>
        <authorList>
            <person name="Sharma G."/>
            <person name="Subramanian S."/>
        </authorList>
    </citation>
    <scope>NUCLEOTIDE SEQUENCE [LARGE SCALE GENOMIC DNA]</scope>
    <source>
        <strain evidence="4 5">DSM 53668</strain>
    </source>
</reference>
<keyword evidence="5" id="KW-1185">Reference proteome</keyword>
<dbReference type="AlphaFoldDB" id="A0A0F6SFF8"/>
<evidence type="ECO:0000256" key="2">
    <source>
        <dbReference type="ARBA" id="ARBA00022679"/>
    </source>
</evidence>
<dbReference type="Pfam" id="PF00534">
    <property type="entry name" value="Glycos_transf_1"/>
    <property type="match status" value="1"/>
</dbReference>